<evidence type="ECO:0000313" key="1">
    <source>
        <dbReference type="EMBL" id="PWJ76716.1"/>
    </source>
</evidence>
<dbReference type="Gene3D" id="1.10.390.10">
    <property type="entry name" value="Neutral Protease Domain 2"/>
    <property type="match status" value="1"/>
</dbReference>
<gene>
    <name evidence="1" type="ORF">C7383_104162</name>
</gene>
<dbReference type="SUPFAM" id="SSF55486">
    <property type="entry name" value="Metalloproteases ('zincins'), catalytic domain"/>
    <property type="match status" value="1"/>
</dbReference>
<accession>A0AB73T5M7</accession>
<dbReference type="GO" id="GO:0004177">
    <property type="term" value="F:aminopeptidase activity"/>
    <property type="evidence" value="ECO:0007669"/>
    <property type="project" value="UniProtKB-KW"/>
</dbReference>
<keyword evidence="1" id="KW-0645">Protease</keyword>
<keyword evidence="2" id="KW-1185">Reference proteome</keyword>
<organism evidence="1 2">
    <name type="scientific">Murimonas intestini</name>
    <dbReference type="NCBI Taxonomy" id="1337051"/>
    <lineage>
        <taxon>Bacteria</taxon>
        <taxon>Bacillati</taxon>
        <taxon>Bacillota</taxon>
        <taxon>Clostridia</taxon>
        <taxon>Lachnospirales</taxon>
        <taxon>Lachnospiraceae</taxon>
        <taxon>Murimonas</taxon>
    </lineage>
</organism>
<protein>
    <submittedName>
        <fullName evidence="1">M61 glycyl aminopeptidase</fullName>
    </submittedName>
</protein>
<evidence type="ECO:0000313" key="2">
    <source>
        <dbReference type="Proteomes" id="UP000245412"/>
    </source>
</evidence>
<dbReference type="InterPro" id="IPR027268">
    <property type="entry name" value="Peptidase_M4/M1_CTD_sf"/>
</dbReference>
<dbReference type="AlphaFoldDB" id="A0AB73T5M7"/>
<comment type="caution">
    <text evidence="1">The sequence shown here is derived from an EMBL/GenBank/DDBJ whole genome shotgun (WGS) entry which is preliminary data.</text>
</comment>
<sequence length="481" mass="55816">MVRELEYRLTPLWDGRKIPGMQVNIREDAPEIKKGGKLFTILENLIRYPFTCPREEIVVEDEKGEVPVMFEQEEKFLTRSQAAYVLRDTKGSVSLSYTCHFHEATGNPPYDMGYEGSGANGTGTAFLPEFTADRYRIRLLWDMSKLPEGWEAVTTYGEGGIDIEEASSALLYCYYYIGKICREEKENFGFYWYENPLFDGEAIGKWTMGLYEKMAGFFGDEGKTFRIFMRGNDRGQMNGMALPRSFILLYERDKKYGIDDFAGLPEGLLEEYDRDNYSWHNHMLTTLPHEMVHVWTTVPDEPFGNMTWFVEGTAEYYGLLLPYRFGLMSVKDALTVLNLRALRYYENPFADSDDYEPMQRAFGDSELMRVHYGRGFFYLTAVNRDIRRASENKLCLDDLVMKILECQKSGIEVTNELWNRELSAMLGCDSRPAYEDMRRGRLFVPDGTFLGDNIKVKETEGKTRREHRTCTVFQFTGEEKV</sequence>
<name>A0AB73T5M7_9FIRM</name>
<keyword evidence="1" id="KW-0378">Hydrolase</keyword>
<dbReference type="Proteomes" id="UP000245412">
    <property type="component" value="Unassembled WGS sequence"/>
</dbReference>
<dbReference type="EMBL" id="QGGY01000004">
    <property type="protein sequence ID" value="PWJ76716.1"/>
    <property type="molecule type" value="Genomic_DNA"/>
</dbReference>
<reference evidence="1 2" key="1">
    <citation type="submission" date="2018-05" db="EMBL/GenBank/DDBJ databases">
        <authorList>
            <person name="Goeker M."/>
            <person name="Huntemann M."/>
            <person name="Clum A."/>
            <person name="Pillay M."/>
            <person name="Palaniappan K."/>
            <person name="Varghese N."/>
            <person name="Mikhailova N."/>
            <person name="Stamatis D."/>
            <person name="Reddy T."/>
            <person name="Daum C."/>
            <person name="Shapiro N."/>
            <person name="Ivanova N."/>
            <person name="Kyrpides N."/>
            <person name="Woyke T."/>
        </authorList>
    </citation>
    <scope>NUCLEOTIDE SEQUENCE [LARGE SCALE GENOMIC DNA]</scope>
    <source>
        <strain evidence="1 2">DSM 26524</strain>
    </source>
</reference>
<keyword evidence="1" id="KW-0031">Aminopeptidase</keyword>
<proteinExistence type="predicted"/>